<evidence type="ECO:0000313" key="1">
    <source>
        <dbReference type="EMBL" id="KLU20950.1"/>
    </source>
</evidence>
<dbReference type="RefSeq" id="WP_047897512.1">
    <property type="nucleotide sequence ID" value="NZ_AEJF01000232.1"/>
</dbReference>
<proteinExistence type="predicted"/>
<dbReference type="Gene3D" id="3.30.70.2590">
    <property type="match status" value="1"/>
</dbReference>
<dbReference type="Proteomes" id="UP000035963">
    <property type="component" value="Unassembled WGS sequence"/>
</dbReference>
<evidence type="ECO:0000313" key="2">
    <source>
        <dbReference type="Proteomes" id="UP000035963"/>
    </source>
</evidence>
<dbReference type="OrthoDB" id="8963422at2"/>
<dbReference type="GO" id="GO:0030244">
    <property type="term" value="P:cellulose biosynthetic process"/>
    <property type="evidence" value="ECO:0007669"/>
    <property type="project" value="InterPro"/>
</dbReference>
<sequence length="151" mass="16683">MAMTLDYLLDRQISSQWRGVLVALAEEFDTQIGRDELRQLMQRVGRRFAAAHPLPPCGTTPELGAALNAVWNDVDWGFVEVGDEPDYLRIVHCCPPLLAFGANALPWTPAFLEGAYQEWLSALGAQGLSVVQAGEFDESAAVEFRLGRYSN</sequence>
<protein>
    <submittedName>
        <fullName evidence="1">Cellulose synthase</fullName>
    </submittedName>
</protein>
<accession>A0A0J1CJR0</accession>
<dbReference type="EMBL" id="AEJF01000232">
    <property type="protein sequence ID" value="KLU20950.1"/>
    <property type="molecule type" value="Genomic_DNA"/>
</dbReference>
<comment type="caution">
    <text evidence="1">The sequence shown here is derived from an EMBL/GenBank/DDBJ whole genome shotgun (WGS) entry which is preliminary data.</text>
</comment>
<organism evidence="1 2">
    <name type="scientific">Caballeronia mineralivorans PML1(12)</name>
    <dbReference type="NCBI Taxonomy" id="908627"/>
    <lineage>
        <taxon>Bacteria</taxon>
        <taxon>Pseudomonadati</taxon>
        <taxon>Pseudomonadota</taxon>
        <taxon>Betaproteobacteria</taxon>
        <taxon>Burkholderiales</taxon>
        <taxon>Burkholderiaceae</taxon>
        <taxon>Caballeronia</taxon>
    </lineage>
</organism>
<dbReference type="InterPro" id="IPR022798">
    <property type="entry name" value="BcsD_bac"/>
</dbReference>
<dbReference type="AlphaFoldDB" id="A0A0J1CJR0"/>
<name>A0A0J1CJR0_9BURK</name>
<dbReference type="Pfam" id="PF03500">
    <property type="entry name" value="Cellsynth_D"/>
    <property type="match status" value="1"/>
</dbReference>
<dbReference type="InterPro" id="IPR038470">
    <property type="entry name" value="Cellsynth_D_sf"/>
</dbReference>
<keyword evidence="2" id="KW-1185">Reference proteome</keyword>
<reference evidence="1 2" key="1">
    <citation type="journal article" date="2015" name="Genome Announc.">
        <title>Draft Genome Sequence of Burkholderia sp. Strain PML1(12), an Ectomycorrhizosphere-Inhabiting Bacterium with Effective Mineral-Weathering Ability.</title>
        <authorList>
            <person name="Uroz S."/>
            <person name="Oger P."/>
        </authorList>
    </citation>
    <scope>NUCLEOTIDE SEQUENCE [LARGE SCALE GENOMIC DNA]</scope>
    <source>
        <strain evidence="2">PML1(12)</strain>
    </source>
</reference>
<gene>
    <name evidence="1" type="ORF">EOS_38660</name>
</gene>
<dbReference type="PATRIC" id="fig|908627.4.peg.8659"/>